<name>A0ABX2I8J3_BLAHA</name>
<sequence length="737" mass="83830">MYVKLVLKNARRSVKDYLIYIVTMTICVALFYSFLSIASSYYRPDIGSEYDFTLLSDGLKAAICLITLLVLFLIHFVNRYMLQRRQKEFAVQSVMGMEQKIIGRIFFAETFLMGTLSIVIGIFLGVFCSQFITALLLTSYGKSYELTWILFPDTVLLTVCFFVCSFLLVGMWNIHAIQKAKIMDMLLSGRENEPALKRSRWISGVIILFEGLSVWMLLTGIQKVWFYYDSRFALPVQIMFWGNILFPAMTLLWSVLCLIKKKKASDSTLLSGLLVCSVLNACTAASVPALTKEYYLALGSGTIHQYLVFVLMDLLFFICAFLYLAGSFLLAWKEKSSKHRYRQEALFFFGQILSKLNTTSKTMTLICITLVLAVFLFIAAPILVNWASGYLDIRSMYDVQIYSGYNDVYEEENLPHDTYNLVTDFLAEHKLEAAYDCTFHLYLPNKDDFHSRSKYDFPVAAISLSDYNAIREMLGYTPVSLAENAFTTQWKSIAETEEIDRFLESHTHVATDAGTLTLSKQSFYEDPIGETAYNSYTNVLYVFPDKVCERLLPVMQNRYITTKETISYENARQLEKIFTAEYPEETDKETSYGIRLSTLQINSTKASNFILQAAMLYGAVVLMVICLTILSLQQLLDADQYKYRFSVLRKLGVEEPRIQKLVLKQLGVWFGLPVLVAVIVAAVVIAYFVQSISAEISAYIGVTALLLQAGTTVSILAGLFLCYFISTWILFSRSIHS</sequence>
<evidence type="ECO:0000313" key="8">
    <source>
        <dbReference type="EMBL" id="NSJ86718.1"/>
    </source>
</evidence>
<feature type="transmembrane region" description="Helical" evidence="6">
    <location>
        <begin position="609"/>
        <end position="632"/>
    </location>
</feature>
<evidence type="ECO:0000256" key="5">
    <source>
        <dbReference type="ARBA" id="ARBA00023136"/>
    </source>
</evidence>
<feature type="domain" description="ABC3 transporter permease C-terminal" evidence="7">
    <location>
        <begin position="62"/>
        <end position="172"/>
    </location>
</feature>
<accession>A0ABX2I8J3</accession>
<dbReference type="Pfam" id="PF02687">
    <property type="entry name" value="FtsX"/>
    <property type="match status" value="1"/>
</dbReference>
<keyword evidence="5 6" id="KW-0472">Membrane</keyword>
<gene>
    <name evidence="8" type="ORF">G5A70_11160</name>
</gene>
<feature type="transmembrane region" description="Helical" evidence="6">
    <location>
        <begin position="271"/>
        <end position="291"/>
    </location>
</feature>
<keyword evidence="2" id="KW-1003">Cell membrane</keyword>
<feature type="transmembrane region" description="Helical" evidence="6">
    <location>
        <begin position="303"/>
        <end position="332"/>
    </location>
</feature>
<feature type="transmembrane region" description="Helical" evidence="6">
    <location>
        <begin position="17"/>
        <end position="38"/>
    </location>
</feature>
<evidence type="ECO:0000256" key="2">
    <source>
        <dbReference type="ARBA" id="ARBA00022475"/>
    </source>
</evidence>
<reference evidence="8 9" key="1">
    <citation type="journal article" date="2020" name="Cell Host Microbe">
        <title>Functional and Genomic Variation between Human-Derived Isolates of Lachnospiraceae Reveals Inter- and Intra-Species Diversity.</title>
        <authorList>
            <person name="Sorbara M.T."/>
            <person name="Littmann E.R."/>
            <person name="Fontana E."/>
            <person name="Moody T.U."/>
            <person name="Kohout C.E."/>
            <person name="Gjonbalaj M."/>
            <person name="Eaton V."/>
            <person name="Seok R."/>
            <person name="Leiner I.M."/>
            <person name="Pamer E.G."/>
        </authorList>
    </citation>
    <scope>NUCLEOTIDE SEQUENCE [LARGE SCALE GENOMIC DNA]</scope>
    <source>
        <strain evidence="8 9">MSK.15.26</strain>
    </source>
</reference>
<keyword evidence="3 6" id="KW-0812">Transmembrane</keyword>
<feature type="transmembrane region" description="Helical" evidence="6">
    <location>
        <begin position="155"/>
        <end position="177"/>
    </location>
</feature>
<feature type="transmembrane region" description="Helical" evidence="6">
    <location>
        <begin position="105"/>
        <end position="135"/>
    </location>
</feature>
<evidence type="ECO:0000256" key="4">
    <source>
        <dbReference type="ARBA" id="ARBA00022989"/>
    </source>
</evidence>
<feature type="transmembrane region" description="Helical" evidence="6">
    <location>
        <begin position="58"/>
        <end position="77"/>
    </location>
</feature>
<feature type="transmembrane region" description="Helical" evidence="6">
    <location>
        <begin position="363"/>
        <end position="387"/>
    </location>
</feature>
<dbReference type="Proteomes" id="UP000822142">
    <property type="component" value="Unassembled WGS sequence"/>
</dbReference>
<feature type="transmembrane region" description="Helical" evidence="6">
    <location>
        <begin position="709"/>
        <end position="731"/>
    </location>
</feature>
<comment type="caution">
    <text evidence="8">The sequence shown here is derived from an EMBL/GenBank/DDBJ whole genome shotgun (WGS) entry which is preliminary data.</text>
</comment>
<dbReference type="PANTHER" id="PTHR46795:SF3">
    <property type="entry name" value="ABC TRANSPORTER PERMEASE"/>
    <property type="match status" value="1"/>
</dbReference>
<organism evidence="8 9">
    <name type="scientific">Blautia hansenii</name>
    <name type="common">Ruminococcus hansenii</name>
    <dbReference type="NCBI Taxonomy" id="1322"/>
    <lineage>
        <taxon>Bacteria</taxon>
        <taxon>Bacillati</taxon>
        <taxon>Bacillota</taxon>
        <taxon>Clostridia</taxon>
        <taxon>Lachnospirales</taxon>
        <taxon>Lachnospiraceae</taxon>
        <taxon>Blautia</taxon>
    </lineage>
</organism>
<dbReference type="EMBL" id="JAAITA010000015">
    <property type="protein sequence ID" value="NSJ86718.1"/>
    <property type="molecule type" value="Genomic_DNA"/>
</dbReference>
<keyword evidence="9" id="KW-1185">Reference proteome</keyword>
<keyword evidence="4 6" id="KW-1133">Transmembrane helix</keyword>
<evidence type="ECO:0000259" key="7">
    <source>
        <dbReference type="Pfam" id="PF02687"/>
    </source>
</evidence>
<evidence type="ECO:0000313" key="9">
    <source>
        <dbReference type="Proteomes" id="UP000822142"/>
    </source>
</evidence>
<feature type="transmembrane region" description="Helical" evidence="6">
    <location>
        <begin position="238"/>
        <end position="259"/>
    </location>
</feature>
<dbReference type="InterPro" id="IPR052536">
    <property type="entry name" value="ABC-4_Integral_Memb_Prot"/>
</dbReference>
<dbReference type="RefSeq" id="WP_173749720.1">
    <property type="nucleotide sequence ID" value="NZ_JAAITA010000015.1"/>
</dbReference>
<dbReference type="InterPro" id="IPR003838">
    <property type="entry name" value="ABC3_permease_C"/>
</dbReference>
<evidence type="ECO:0000256" key="6">
    <source>
        <dbReference type="SAM" id="Phobius"/>
    </source>
</evidence>
<evidence type="ECO:0000256" key="3">
    <source>
        <dbReference type="ARBA" id="ARBA00022692"/>
    </source>
</evidence>
<dbReference type="PANTHER" id="PTHR46795">
    <property type="entry name" value="ABC TRANSPORTER PERMEASE-RELATED-RELATED"/>
    <property type="match status" value="1"/>
</dbReference>
<proteinExistence type="predicted"/>
<feature type="transmembrane region" description="Helical" evidence="6">
    <location>
        <begin position="666"/>
        <end position="689"/>
    </location>
</feature>
<protein>
    <submittedName>
        <fullName evidence="8">ABC transporter permease</fullName>
    </submittedName>
</protein>
<evidence type="ECO:0000256" key="1">
    <source>
        <dbReference type="ARBA" id="ARBA00004651"/>
    </source>
</evidence>
<comment type="subcellular location">
    <subcellularLocation>
        <location evidence="1">Cell membrane</location>
        <topology evidence="1">Multi-pass membrane protein</topology>
    </subcellularLocation>
</comment>
<feature type="transmembrane region" description="Helical" evidence="6">
    <location>
        <begin position="198"/>
        <end position="218"/>
    </location>
</feature>